<dbReference type="PROSITE" id="PS00455">
    <property type="entry name" value="AMP_BINDING"/>
    <property type="match status" value="1"/>
</dbReference>
<dbReference type="RefSeq" id="WP_218107118.1">
    <property type="nucleotide sequence ID" value="NZ_FMCW01000035.1"/>
</dbReference>
<dbReference type="Gene3D" id="3.30.300.30">
    <property type="match status" value="1"/>
</dbReference>
<dbReference type="PANTHER" id="PTHR43201:SF5">
    <property type="entry name" value="MEDIUM-CHAIN ACYL-COA LIGASE ACSF2, MITOCHONDRIAL"/>
    <property type="match status" value="1"/>
</dbReference>
<dbReference type="SUPFAM" id="SSF56801">
    <property type="entry name" value="Acetyl-CoA synthetase-like"/>
    <property type="match status" value="1"/>
</dbReference>
<dbReference type="GO" id="GO:0006631">
    <property type="term" value="P:fatty acid metabolic process"/>
    <property type="evidence" value="ECO:0007669"/>
    <property type="project" value="TreeGrafter"/>
</dbReference>
<sequence length="535" mass="57170">MSTANIAAMLAGNARRFADVDALVFEGRRWTHRQLDADVNALAAGLSAEGVRRDSRVAIVANNVPEFLILSLALAKLGAVFVPLNYRLTAGELARLLAHARVQAVATVPEFAALTEAALTEAGLTEAGLAEAAPAAGVPGPGGVRRLALEPIGDGWLDLRALIDAHRGARVADADLDDAALQRIVYTSGTTSLPKGVLLTHGNVNMNMHAQIVELGLRPGDRILNFAPLYHVGGTDLPGYGIWHVGGTMVLLRRFEPAAVLRAIEAERITGMVMAATMLDMLRRATGVAADLSSVRWVIYSQVTSALFAVARDLFGNARLIEGYGLTETCSGLTYLDAAHQEAKQGSVGLPVPWVQVRVVDPDGRDVPVGEDGEVVARGPKVSPGYLDDPEATRAAFRDGWFHTGDVGCLDADGYLYIRDRLKDMIRSGGENIASAEIENVLAGHPLVLAASVVGAPHPVWVEVPVAFVVGRPGLRAEDLIAYARQRLGRFKVPKEVYLVAELPTNPSGKVLKRTLRQLRADLRPDWAYAESGRG</sequence>
<reference evidence="5 6" key="1">
    <citation type="submission" date="2016-06" db="EMBL/GenBank/DDBJ databases">
        <authorList>
            <person name="Kjaerup R.B."/>
            <person name="Dalgaard T.S."/>
            <person name="Juul-Madsen H.R."/>
        </authorList>
    </citation>
    <scope>NUCLEOTIDE SEQUENCE [LARGE SCALE GENOMIC DNA]</scope>
    <source>
        <strain evidence="5 6">DSM 45626</strain>
    </source>
</reference>
<dbReference type="InterPro" id="IPR020845">
    <property type="entry name" value="AMP-binding_CS"/>
</dbReference>
<dbReference type="Gene3D" id="3.40.50.12780">
    <property type="entry name" value="N-terminal domain of ligase-like"/>
    <property type="match status" value="1"/>
</dbReference>
<dbReference type="InterPro" id="IPR045851">
    <property type="entry name" value="AMP-bd_C_sf"/>
</dbReference>
<comment type="similarity">
    <text evidence="1">Belongs to the ATP-dependent AMP-binding enzyme family.</text>
</comment>
<dbReference type="InterPro" id="IPR042099">
    <property type="entry name" value="ANL_N_sf"/>
</dbReference>
<evidence type="ECO:0000313" key="6">
    <source>
        <dbReference type="Proteomes" id="UP000199375"/>
    </source>
</evidence>
<dbReference type="InterPro" id="IPR025110">
    <property type="entry name" value="AMP-bd_C"/>
</dbReference>
<evidence type="ECO:0000259" key="4">
    <source>
        <dbReference type="Pfam" id="PF13193"/>
    </source>
</evidence>
<evidence type="ECO:0000256" key="2">
    <source>
        <dbReference type="ARBA" id="ARBA00022598"/>
    </source>
</evidence>
<gene>
    <name evidence="5" type="ORF">GA0070558_13538</name>
</gene>
<dbReference type="Pfam" id="PF13193">
    <property type="entry name" value="AMP-binding_C"/>
    <property type="match status" value="1"/>
</dbReference>
<dbReference type="Proteomes" id="UP000199375">
    <property type="component" value="Unassembled WGS sequence"/>
</dbReference>
<feature type="domain" description="AMP-binding enzyme C-terminal" evidence="4">
    <location>
        <begin position="437"/>
        <end position="510"/>
    </location>
</feature>
<evidence type="ECO:0000256" key="1">
    <source>
        <dbReference type="ARBA" id="ARBA00006432"/>
    </source>
</evidence>
<feature type="domain" description="AMP-dependent synthetase/ligase" evidence="3">
    <location>
        <begin position="13"/>
        <end position="387"/>
    </location>
</feature>
<evidence type="ECO:0000259" key="3">
    <source>
        <dbReference type="Pfam" id="PF00501"/>
    </source>
</evidence>
<dbReference type="InterPro" id="IPR000873">
    <property type="entry name" value="AMP-dep_synth/lig_dom"/>
</dbReference>
<dbReference type="GO" id="GO:0031956">
    <property type="term" value="F:medium-chain fatty acid-CoA ligase activity"/>
    <property type="evidence" value="ECO:0007669"/>
    <property type="project" value="TreeGrafter"/>
</dbReference>
<proteinExistence type="inferred from homology"/>
<dbReference type="PANTHER" id="PTHR43201">
    <property type="entry name" value="ACYL-COA SYNTHETASE"/>
    <property type="match status" value="1"/>
</dbReference>
<dbReference type="Pfam" id="PF00501">
    <property type="entry name" value="AMP-binding"/>
    <property type="match status" value="1"/>
</dbReference>
<dbReference type="AlphaFoldDB" id="A0A1C4Y5G9"/>
<protein>
    <submittedName>
        <fullName evidence="5">Acyl-CoA synthetase (AMP-forming)/AMP-acid ligase II</fullName>
    </submittedName>
</protein>
<organism evidence="5 6">
    <name type="scientific">Micromonospora haikouensis</name>
    <dbReference type="NCBI Taxonomy" id="686309"/>
    <lineage>
        <taxon>Bacteria</taxon>
        <taxon>Bacillati</taxon>
        <taxon>Actinomycetota</taxon>
        <taxon>Actinomycetes</taxon>
        <taxon>Micromonosporales</taxon>
        <taxon>Micromonosporaceae</taxon>
        <taxon>Micromonospora</taxon>
    </lineage>
</organism>
<dbReference type="EMBL" id="FMCW01000035">
    <property type="protein sequence ID" value="SCF15954.1"/>
    <property type="molecule type" value="Genomic_DNA"/>
</dbReference>
<evidence type="ECO:0000313" key="5">
    <source>
        <dbReference type="EMBL" id="SCF15954.1"/>
    </source>
</evidence>
<accession>A0A1C4Y5G9</accession>
<name>A0A1C4Y5G9_9ACTN</name>
<keyword evidence="2 5" id="KW-0436">Ligase</keyword>